<comment type="caution">
    <text evidence="4">The sequence shown here is derived from an EMBL/GenBank/DDBJ whole genome shotgun (WGS) entry which is preliminary data.</text>
</comment>
<dbReference type="Proteomes" id="UP000469734">
    <property type="component" value="Unassembled WGS sequence"/>
</dbReference>
<feature type="domain" description="Ice-binding protein C-terminal" evidence="3">
    <location>
        <begin position="229"/>
        <end position="253"/>
    </location>
</feature>
<dbReference type="AlphaFoldDB" id="A0A7X4H2H8"/>
<evidence type="ECO:0000313" key="4">
    <source>
        <dbReference type="EMBL" id="MYM74113.1"/>
    </source>
</evidence>
<dbReference type="Gene3D" id="2.60.120.260">
    <property type="entry name" value="Galactose-binding domain-like"/>
    <property type="match status" value="1"/>
</dbReference>
<name>A0A7X4H2H8_9BURK</name>
<gene>
    <name evidence="4" type="ORF">GTP56_18170</name>
</gene>
<dbReference type="InterPro" id="IPR013424">
    <property type="entry name" value="Ice-binding_C"/>
</dbReference>
<evidence type="ECO:0000256" key="1">
    <source>
        <dbReference type="SAM" id="Phobius"/>
    </source>
</evidence>
<organism evidence="4 5">
    <name type="scientific">Duganella margarita</name>
    <dbReference type="NCBI Taxonomy" id="2692170"/>
    <lineage>
        <taxon>Bacteria</taxon>
        <taxon>Pseudomonadati</taxon>
        <taxon>Pseudomonadota</taxon>
        <taxon>Betaproteobacteria</taxon>
        <taxon>Burkholderiales</taxon>
        <taxon>Oxalobacteraceae</taxon>
        <taxon>Telluria group</taxon>
        <taxon>Duganella</taxon>
    </lineage>
</organism>
<keyword evidence="1" id="KW-1133">Transmembrane helix</keyword>
<dbReference type="Pfam" id="PF07589">
    <property type="entry name" value="PEP-CTERM"/>
    <property type="match status" value="1"/>
</dbReference>
<dbReference type="NCBIfam" id="NF035944">
    <property type="entry name" value="PEPxxWA-CTERM"/>
    <property type="match status" value="1"/>
</dbReference>
<dbReference type="RefSeq" id="WP_161051139.1">
    <property type="nucleotide sequence ID" value="NZ_WWCR01000020.1"/>
</dbReference>
<feature type="signal peptide" evidence="2">
    <location>
        <begin position="1"/>
        <end position="23"/>
    </location>
</feature>
<keyword evidence="1" id="KW-0812">Transmembrane</keyword>
<proteinExistence type="predicted"/>
<keyword evidence="1" id="KW-0472">Membrane</keyword>
<evidence type="ECO:0000313" key="5">
    <source>
        <dbReference type="Proteomes" id="UP000469734"/>
    </source>
</evidence>
<feature type="chain" id="PRO_5030996703" evidence="2">
    <location>
        <begin position="24"/>
        <end position="258"/>
    </location>
</feature>
<keyword evidence="2" id="KW-0732">Signal</keyword>
<dbReference type="NCBIfam" id="TIGR02595">
    <property type="entry name" value="PEP_CTERM"/>
    <property type="match status" value="1"/>
</dbReference>
<protein>
    <submittedName>
        <fullName evidence="4">PEPxxWA-CTERM sorting domain-containing protein</fullName>
    </submittedName>
</protein>
<evidence type="ECO:0000259" key="3">
    <source>
        <dbReference type="Pfam" id="PF07589"/>
    </source>
</evidence>
<sequence length="258" mass="26901">MRIKSILLSLSAVAALSAGVANASTNLVTNGDFNQTTNGNNNQVGYTAGVAGETMLTGWTSYNGNNGGYNFVLNDSQVTTDQSVKWLKSSYTPLTSGGNNFFASDAVYYPGVLSQTVTGLTSGDKYTLSFNYALAQQVGFDGANANNYWKVLFGDAVTVQQIQTSSIPVGTQSKDSAALSIASGGFSGWQTATMTFTAQSASQVLSFLAEGTAPGAPPFLLLDNVSLAAVPEPTTWGMMLGGMGLLGFMARRRAAKRA</sequence>
<reference evidence="4 5" key="1">
    <citation type="submission" date="2019-12" db="EMBL/GenBank/DDBJ databases">
        <title>Novel species isolated from a subtropical stream in China.</title>
        <authorList>
            <person name="Lu H."/>
        </authorList>
    </citation>
    <scope>NUCLEOTIDE SEQUENCE [LARGE SCALE GENOMIC DNA]</scope>
    <source>
        <strain evidence="4 5">FT134W</strain>
    </source>
</reference>
<dbReference type="EMBL" id="WWCR01000020">
    <property type="protein sequence ID" value="MYM74113.1"/>
    <property type="molecule type" value="Genomic_DNA"/>
</dbReference>
<accession>A0A7X4H2H8</accession>
<evidence type="ECO:0000256" key="2">
    <source>
        <dbReference type="SAM" id="SignalP"/>
    </source>
</evidence>
<feature type="transmembrane region" description="Helical" evidence="1">
    <location>
        <begin position="233"/>
        <end position="250"/>
    </location>
</feature>